<proteinExistence type="predicted"/>
<evidence type="ECO:0000313" key="3">
    <source>
        <dbReference type="Proteomes" id="UP000184267"/>
    </source>
</evidence>
<reference evidence="2 3" key="1">
    <citation type="submission" date="2016-10" db="EMBL/GenBank/DDBJ databases">
        <title>Genome sequence of the basidiomycete white-rot fungus Trametes pubescens.</title>
        <authorList>
            <person name="Makela M.R."/>
            <person name="Granchi Z."/>
            <person name="Peng M."/>
            <person name="De Vries R.P."/>
            <person name="Grigoriev I."/>
            <person name="Riley R."/>
            <person name="Hilden K."/>
        </authorList>
    </citation>
    <scope>NUCLEOTIDE SEQUENCE [LARGE SCALE GENOMIC DNA]</scope>
    <source>
        <strain evidence="2 3">FBCC735</strain>
    </source>
</reference>
<feature type="compositionally biased region" description="Low complexity" evidence="1">
    <location>
        <begin position="720"/>
        <end position="730"/>
    </location>
</feature>
<feature type="compositionally biased region" description="Acidic residues" evidence="1">
    <location>
        <begin position="224"/>
        <end position="234"/>
    </location>
</feature>
<dbReference type="OrthoDB" id="5595695at2759"/>
<dbReference type="AlphaFoldDB" id="A0A1M2VPW9"/>
<protein>
    <recommendedName>
        <fullName evidence="4">F-box domain-containing protein</fullName>
    </recommendedName>
</protein>
<dbReference type="EMBL" id="MNAD01000899">
    <property type="protein sequence ID" value="OJT09562.1"/>
    <property type="molecule type" value="Genomic_DNA"/>
</dbReference>
<feature type="region of interest" description="Disordered" evidence="1">
    <location>
        <begin position="223"/>
        <end position="242"/>
    </location>
</feature>
<organism evidence="2 3">
    <name type="scientific">Trametes pubescens</name>
    <name type="common">White-rot fungus</name>
    <dbReference type="NCBI Taxonomy" id="154538"/>
    <lineage>
        <taxon>Eukaryota</taxon>
        <taxon>Fungi</taxon>
        <taxon>Dikarya</taxon>
        <taxon>Basidiomycota</taxon>
        <taxon>Agaricomycotina</taxon>
        <taxon>Agaricomycetes</taxon>
        <taxon>Polyporales</taxon>
        <taxon>Polyporaceae</taxon>
        <taxon>Trametes</taxon>
    </lineage>
</organism>
<comment type="caution">
    <text evidence="2">The sequence shown here is derived from an EMBL/GenBank/DDBJ whole genome shotgun (WGS) entry which is preliminary data.</text>
</comment>
<evidence type="ECO:0000256" key="1">
    <source>
        <dbReference type="SAM" id="MobiDB-lite"/>
    </source>
</evidence>
<feature type="region of interest" description="Disordered" evidence="1">
    <location>
        <begin position="525"/>
        <end position="570"/>
    </location>
</feature>
<evidence type="ECO:0000313" key="2">
    <source>
        <dbReference type="EMBL" id="OJT09562.1"/>
    </source>
</evidence>
<evidence type="ECO:0008006" key="4">
    <source>
        <dbReference type="Google" id="ProtNLM"/>
    </source>
</evidence>
<feature type="region of interest" description="Disordered" evidence="1">
    <location>
        <begin position="704"/>
        <end position="730"/>
    </location>
</feature>
<gene>
    <name evidence="2" type="ORF">TRAPUB_13939</name>
</gene>
<dbReference type="OMA" id="QLREHHC"/>
<sequence length="730" mass="83018">MATPYYQPASPFCARLPPDVILAIALELGTIDPLGPPRHLPPLFLACRYVRDVLLTHRRLLFARIYRCKFDTHAAVRRLGANAITNTALAFQLIKQTLALKRIRAGDLDSYTLTADLWTAYLMFMENDGRNYSHLMDYAHVDLLIERFMDSKLWSHREANLGWPVDSTPSSLVVWMLWFTMTPDRLSAMSSERRGKYMDQLRPFALVPAMYYPFHAPDSRFDLPDEDALPEPGEDATPLGLAPTFRDPDMVVEEVVHYIRKVPIMPPLIGLGAKMVFVMLAEAVPYDPPSILPVDRAHADPADGVRPTQADFIEWASVRGVQLYKPGSWDWIRGLTPEQRRLETGISWRRDLKAISASWDNDWNRLTGCYDPRGYLPLKGVVYTFGSIAGMFAGRMQIPDFFRYRDIVLADQMPDLTDFPKVAEQPVFVRFREHHCIDPEIPVPTGSLPGDLGDNVQNAYLPYPFNYRHVGNTLRVEIPGTRTAVKYEDYVEGKPNSHNPRTCGMCIASQEDEERQLRARIDAYHERAARGEDMAVDDNEDEDAMDEDTAPHSRRGSTSSQDSDVDPYFGDESNPLYLRDLRMERDLEAEAIADELMSEGVPDDYEEYIENECNGIQDILITGEVLPHHGEAWHHYRFYGRVRKWDGLIVLVRIPTDLPTNMKQIFRGYLIGNKNFVGSWRMYNENLNAIPLEGPFALSRIEVPPARPAEPDPDDPPHPAAVVTPESTAV</sequence>
<keyword evidence="3" id="KW-1185">Reference proteome</keyword>
<dbReference type="STRING" id="154538.A0A1M2VPW9"/>
<accession>A0A1M2VPW9</accession>
<feature type="compositionally biased region" description="Acidic residues" evidence="1">
    <location>
        <begin position="534"/>
        <end position="548"/>
    </location>
</feature>
<name>A0A1M2VPW9_TRAPU</name>
<dbReference type="Proteomes" id="UP000184267">
    <property type="component" value="Unassembled WGS sequence"/>
</dbReference>